<dbReference type="GO" id="GO:0016491">
    <property type="term" value="F:oxidoreductase activity"/>
    <property type="evidence" value="ECO:0007669"/>
    <property type="project" value="UniProtKB-KW"/>
</dbReference>
<sequence>MPSLAAARAFNAAFAPSYTPVAVFVGGTSGIGQGMAEAFARSTKGNAHIVLIGRNRAAAEAIIARFPKPTAEGVKHEFVECDVTLMKNVRRVAGELRARLPKINFLALTPGVFTLNGRNETEEGIDRKLAVHYYARWRFLKDLLPSLEAAQEAGEDAKVMSVLAAGHGGPIDLDDLGLKKTFSLANAAAAAPTYNDIMVNDFAARYPALSFVHTYPGIVRSGLFASSDSRLVRVSNALLTLLTPFSNSVEASGELHLYALLKAGRGATRTNPKGDDIGLTKAYYGSPEAMERLWKHTEEATSV</sequence>
<organism evidence="2 3">
    <name type="scientific">Mycena pura</name>
    <dbReference type="NCBI Taxonomy" id="153505"/>
    <lineage>
        <taxon>Eukaryota</taxon>
        <taxon>Fungi</taxon>
        <taxon>Dikarya</taxon>
        <taxon>Basidiomycota</taxon>
        <taxon>Agaricomycotina</taxon>
        <taxon>Agaricomycetes</taxon>
        <taxon>Agaricomycetidae</taxon>
        <taxon>Agaricales</taxon>
        <taxon>Marasmiineae</taxon>
        <taxon>Mycenaceae</taxon>
        <taxon>Mycena</taxon>
    </lineage>
</organism>
<dbReference type="SUPFAM" id="SSF51735">
    <property type="entry name" value="NAD(P)-binding Rossmann-fold domains"/>
    <property type="match status" value="1"/>
</dbReference>
<proteinExistence type="predicted"/>
<protein>
    <submittedName>
        <fullName evidence="2">NAD(P)-binding protein</fullName>
    </submittedName>
</protein>
<evidence type="ECO:0000256" key="1">
    <source>
        <dbReference type="ARBA" id="ARBA00023002"/>
    </source>
</evidence>
<accession>A0AAD6UKS3</accession>
<dbReference type="AlphaFoldDB" id="A0AAD6UKS3"/>
<reference evidence="2" key="1">
    <citation type="submission" date="2023-03" db="EMBL/GenBank/DDBJ databases">
        <title>Massive genome expansion in bonnet fungi (Mycena s.s.) driven by repeated elements and novel gene families across ecological guilds.</title>
        <authorList>
            <consortium name="Lawrence Berkeley National Laboratory"/>
            <person name="Harder C.B."/>
            <person name="Miyauchi S."/>
            <person name="Viragh M."/>
            <person name="Kuo A."/>
            <person name="Thoen E."/>
            <person name="Andreopoulos B."/>
            <person name="Lu D."/>
            <person name="Skrede I."/>
            <person name="Drula E."/>
            <person name="Henrissat B."/>
            <person name="Morin E."/>
            <person name="Kohler A."/>
            <person name="Barry K."/>
            <person name="LaButti K."/>
            <person name="Morin E."/>
            <person name="Salamov A."/>
            <person name="Lipzen A."/>
            <person name="Mereny Z."/>
            <person name="Hegedus B."/>
            <person name="Baldrian P."/>
            <person name="Stursova M."/>
            <person name="Weitz H."/>
            <person name="Taylor A."/>
            <person name="Grigoriev I.V."/>
            <person name="Nagy L.G."/>
            <person name="Martin F."/>
            <person name="Kauserud H."/>
        </authorList>
    </citation>
    <scope>NUCLEOTIDE SEQUENCE</scope>
    <source>
        <strain evidence="2">9144</strain>
    </source>
</reference>
<keyword evidence="3" id="KW-1185">Reference proteome</keyword>
<keyword evidence="1" id="KW-0560">Oxidoreductase</keyword>
<name>A0AAD6UKS3_9AGAR</name>
<dbReference type="PANTHER" id="PTHR47534:SF3">
    <property type="entry name" value="ALCOHOL DEHYDROGENASE-LIKE C-TERMINAL DOMAIN-CONTAINING PROTEIN"/>
    <property type="match status" value="1"/>
</dbReference>
<dbReference type="InterPro" id="IPR036291">
    <property type="entry name" value="NAD(P)-bd_dom_sf"/>
</dbReference>
<dbReference type="Gene3D" id="3.40.50.720">
    <property type="entry name" value="NAD(P)-binding Rossmann-like Domain"/>
    <property type="match status" value="1"/>
</dbReference>
<gene>
    <name evidence="2" type="ORF">GGX14DRAFT_485299</name>
</gene>
<dbReference type="PANTHER" id="PTHR47534">
    <property type="entry name" value="YALI0E05731P"/>
    <property type="match status" value="1"/>
</dbReference>
<evidence type="ECO:0000313" key="2">
    <source>
        <dbReference type="EMBL" id="KAJ7187729.1"/>
    </source>
</evidence>
<comment type="caution">
    <text evidence="2">The sequence shown here is derived from an EMBL/GenBank/DDBJ whole genome shotgun (WGS) entry which is preliminary data.</text>
</comment>
<dbReference type="Proteomes" id="UP001219525">
    <property type="component" value="Unassembled WGS sequence"/>
</dbReference>
<dbReference type="EMBL" id="JARJCW010000184">
    <property type="protein sequence ID" value="KAJ7187729.1"/>
    <property type="molecule type" value="Genomic_DNA"/>
</dbReference>
<dbReference type="InterPro" id="IPR052228">
    <property type="entry name" value="Sec_Metab_Biosynth_Oxidored"/>
</dbReference>
<dbReference type="InterPro" id="IPR002347">
    <property type="entry name" value="SDR_fam"/>
</dbReference>
<dbReference type="Pfam" id="PF00106">
    <property type="entry name" value="adh_short"/>
    <property type="match status" value="1"/>
</dbReference>
<evidence type="ECO:0000313" key="3">
    <source>
        <dbReference type="Proteomes" id="UP001219525"/>
    </source>
</evidence>